<dbReference type="Gene3D" id="2.30.38.10">
    <property type="entry name" value="Luciferase, Domain 3"/>
    <property type="match status" value="1"/>
</dbReference>
<dbReference type="InterPro" id="IPR023213">
    <property type="entry name" value="CAT-like_dom_sf"/>
</dbReference>
<protein>
    <submittedName>
        <fullName evidence="8">Non-ribosomal peptide synthetase</fullName>
    </submittedName>
</protein>
<accession>A0A2D2D7U4</accession>
<dbReference type="Pfam" id="PF00550">
    <property type="entry name" value="PP-binding"/>
    <property type="match status" value="2"/>
</dbReference>
<proteinExistence type="inferred from homology"/>
<feature type="domain" description="Carrier" evidence="7">
    <location>
        <begin position="599"/>
        <end position="674"/>
    </location>
</feature>
<organism evidence="8 9">
    <name type="scientific">Methylosinus trichosporium (strain ATCC 35070 / NCIMB 11131 / UNIQEM 75 / OB3b)</name>
    <dbReference type="NCBI Taxonomy" id="595536"/>
    <lineage>
        <taxon>Bacteria</taxon>
        <taxon>Pseudomonadati</taxon>
        <taxon>Pseudomonadota</taxon>
        <taxon>Alphaproteobacteria</taxon>
        <taxon>Hyphomicrobiales</taxon>
        <taxon>Methylocystaceae</taxon>
        <taxon>Methylosinus</taxon>
    </lineage>
</organism>
<dbReference type="FunFam" id="3.40.50.12780:FF:000012">
    <property type="entry name" value="Non-ribosomal peptide synthetase"/>
    <property type="match status" value="1"/>
</dbReference>
<evidence type="ECO:0000313" key="9">
    <source>
        <dbReference type="Proteomes" id="UP000230709"/>
    </source>
</evidence>
<dbReference type="InterPro" id="IPR006162">
    <property type="entry name" value="Ppantetheine_attach_site"/>
</dbReference>
<dbReference type="PANTHER" id="PTHR45527">
    <property type="entry name" value="NONRIBOSOMAL PEPTIDE SYNTHETASE"/>
    <property type="match status" value="1"/>
</dbReference>
<dbReference type="GO" id="GO:0031177">
    <property type="term" value="F:phosphopantetheine binding"/>
    <property type="evidence" value="ECO:0007669"/>
    <property type="project" value="InterPro"/>
</dbReference>
<dbReference type="InterPro" id="IPR000873">
    <property type="entry name" value="AMP-dep_synth/lig_dom"/>
</dbReference>
<dbReference type="InterPro" id="IPR010071">
    <property type="entry name" value="AA_adenyl_dom"/>
</dbReference>
<dbReference type="GO" id="GO:0008610">
    <property type="term" value="P:lipid biosynthetic process"/>
    <property type="evidence" value="ECO:0007669"/>
    <property type="project" value="InterPro"/>
</dbReference>
<dbReference type="FunFam" id="3.40.50.980:FF:000001">
    <property type="entry name" value="Non-ribosomal peptide synthetase"/>
    <property type="match status" value="1"/>
</dbReference>
<dbReference type="InterPro" id="IPR020845">
    <property type="entry name" value="AMP-binding_CS"/>
</dbReference>
<dbReference type="GO" id="GO:0071766">
    <property type="term" value="P:Actinobacterium-type cell wall biogenesis"/>
    <property type="evidence" value="ECO:0007669"/>
    <property type="project" value="UniProtKB-ARBA"/>
</dbReference>
<dbReference type="NCBIfam" id="TIGR01733">
    <property type="entry name" value="AA-adenyl-dom"/>
    <property type="match status" value="1"/>
</dbReference>
<dbReference type="PROSITE" id="PS50075">
    <property type="entry name" value="CARRIER"/>
    <property type="match status" value="2"/>
</dbReference>
<comment type="similarity">
    <text evidence="2">Belongs to the ATP-dependent AMP-binding enzyme family.</text>
</comment>
<feature type="domain" description="Carrier" evidence="7">
    <location>
        <begin position="1667"/>
        <end position="1743"/>
    </location>
</feature>
<keyword evidence="8" id="KW-0614">Plasmid</keyword>
<dbReference type="FunFam" id="1.10.1200.10:FF:000005">
    <property type="entry name" value="Nonribosomal peptide synthetase 1"/>
    <property type="match status" value="1"/>
</dbReference>
<gene>
    <name evidence="8" type="ORF">CQW49_23470</name>
</gene>
<dbReference type="PROSITE" id="PS00455">
    <property type="entry name" value="AMP_BINDING"/>
    <property type="match status" value="2"/>
</dbReference>
<evidence type="ECO:0000256" key="6">
    <source>
        <dbReference type="ARBA" id="ARBA00023098"/>
    </source>
</evidence>
<dbReference type="InterPro" id="IPR045851">
    <property type="entry name" value="AMP-bd_C_sf"/>
</dbReference>
<evidence type="ECO:0000256" key="2">
    <source>
        <dbReference type="ARBA" id="ARBA00006432"/>
    </source>
</evidence>
<dbReference type="SUPFAM" id="SSF47336">
    <property type="entry name" value="ACP-like"/>
    <property type="match status" value="2"/>
</dbReference>
<dbReference type="Gene3D" id="3.40.50.980">
    <property type="match status" value="2"/>
</dbReference>
<dbReference type="InterPro" id="IPR042099">
    <property type="entry name" value="ANL_N_sf"/>
</dbReference>
<dbReference type="Proteomes" id="UP000230709">
    <property type="component" value="Plasmid pOB3b3"/>
</dbReference>
<dbReference type="InterPro" id="IPR001242">
    <property type="entry name" value="Condensation_dom"/>
</dbReference>
<dbReference type="InterPro" id="IPR009081">
    <property type="entry name" value="PP-bd_ACP"/>
</dbReference>
<keyword evidence="5" id="KW-0276">Fatty acid metabolism</keyword>
<dbReference type="Gene3D" id="3.30.559.30">
    <property type="entry name" value="Nonribosomal peptide synthetase, condensation domain"/>
    <property type="match status" value="1"/>
</dbReference>
<evidence type="ECO:0000256" key="1">
    <source>
        <dbReference type="ARBA" id="ARBA00001957"/>
    </source>
</evidence>
<dbReference type="KEGG" id="mtw:CQW49_23470"/>
<sequence>MTTRPASHGSAFDDPANFVECLQRLAATRPEDEALTVVVERNGEVVETTSTYRAFVLRVQALAAVLQRRFETGDRVMILLDNDENYAVGLFACFHAGVIAVPVFPPESTRPQHLARLAGIAADARARGVLTASALLAQVGAAAGHFGALELVVVDEVDPAGAGDWRPREPAAADIAFLQYTSGSTSAPKGVMVTHDNLMANERAIREGLSIGADDKLGVWSPLFHDMGLIGGLLQPFYSGIPCVLSSPRFFLERPLRWLEMISRHRVTISGGPDFAYRLCLDRIKETQLERLDLSCWRVAYTGAEPVRPDTMEAFVERFASAGFRADAVHPCYGLAEATLYVTGGGRGAGISVNRFDGEALAMRRVATNVDGVALVGCGASPSRHEIRIVEPQTGESAEEGAIGEIWAAGPSIAAGYWNKPRESAEAFVERDGVRWLRTGDLGFLHDSQLFVAGRLKDMIIVRGHNIYPQDVERAVETEVEAVRKGRVTAFAVAMDGQEGVGVAAEVSLGLQKLVPAQALVDAVSAAVSEQCGEAPKVVVLLNPGALPKTSSGKLQRAACRNGWAERSLDAYALFEGGRFVFGDGRTGSGPATGERASGDETHALAEIWREALGHESTRRYAEDAHFFTLGGSSLAAARLAARVSQKWDIDFTVRHVFERPRLQEQAEGVRACQSAGARTTRIPVLPPERRGEPSPLSPAQQRQWFLWRLDPQSTAYHIQCVLRIAGALDVDVMREAVAELGRRHDSLRCVFRARTDGEAEQIVRADVSLDLKLIDLRDVAKDRREARAAETLRELDAQRFDLTCGPLARAALVRLDDQAYVLALVTHHIVSDGASMQILVDDLAALYAARVAGASPPQSPALHYTDYAAWRREHPDVEAHERQLAFWRERLDVAPGEAQPVLALQTDHPRPTVARYAAGHHRFELPADVLIGLRRQAESRGATLFMALLAAFQALLHRYTGQNDIRVGVPVANRGRPELRSVVGLFVNTLVLRTVVDGRMSFSHVLEEVREAAIGAQANQDLPFEQLVEALQPERSLSHSPLFQVMFNHLQADYGEFAYRTGLAVEGQLLSEQAAQFELTLDTREHSDGRVSAHLTYARELFEPSRIERLAGHYLALLRTLSDRPELALGEIVIQNAEELRRLAQLGENRERYPSAEPVHRLIERRAAQQPDATALILGAATMSYGELDRRANRLAHRLIALDVGPERRVGLAVERSIDMIVGLLAVLKAGGAFVPLDPRYPAKRLADMMEDSRIELVLTQIHVRERLGVGPAKTVLAVDELDLRTEPDHAPSMTLHGKALAYVIYTSGSTGRAKGVAVAHHALAEHARLSAAFSSLVPDDRMLQFATLSFDGFIEQLFPPLLVGASVVLRGPELWSPDEFLHELRERRISIVDLPTAYWLTLIQSFARADRKDYGSLREVHIGGEAMPSEAAPIWREAGLCDVKLLNTYGPTEAVVVASLLDCAPFIAGERAPPLHMPIGRPLPGRSLRVLDADLQPAPLGVAGELCIGGPLLARGYLDRPGLTAERFVADPFDAAGGRLYRTGDRVRWNVDGDLEYLGRLDQQVKIRGFRVEPGEIEAKLLAQPEVREAVVVAKDARLLAYVSPQAGQAIDVIELRARLASMLPDYLTPGSIMLLESLPLGPNGKLDRRALPAPERPSQLAFEAPQGEVEEVLARLWAETLGIERVGRRDNFFELGGHSLLLLKLHQRLDGQGFAVAPSVIDFFRYPTIESLAAFLSGRAAAGDSRQMIAERAARQRQAFLPRRPSAERTRT</sequence>
<keyword evidence="4" id="KW-0597">Phosphoprotein</keyword>
<dbReference type="GO" id="GO:0006631">
    <property type="term" value="P:fatty acid metabolic process"/>
    <property type="evidence" value="ECO:0007669"/>
    <property type="project" value="UniProtKB-KW"/>
</dbReference>
<dbReference type="CDD" id="cd05931">
    <property type="entry name" value="FAAL"/>
    <property type="match status" value="1"/>
</dbReference>
<dbReference type="FunFam" id="2.30.38.10:FF:000001">
    <property type="entry name" value="Non-ribosomal peptide synthetase PvdI"/>
    <property type="match status" value="1"/>
</dbReference>
<dbReference type="InterPro" id="IPR025110">
    <property type="entry name" value="AMP-bd_C"/>
</dbReference>
<dbReference type="Pfam" id="PF13193">
    <property type="entry name" value="AMP-binding_C"/>
    <property type="match status" value="1"/>
</dbReference>
<dbReference type="PROSITE" id="PS00012">
    <property type="entry name" value="PHOSPHOPANTETHEINE"/>
    <property type="match status" value="1"/>
</dbReference>
<keyword evidence="9" id="KW-1185">Reference proteome</keyword>
<dbReference type="RefSeq" id="WP_003615167.1">
    <property type="nucleotide sequence ID" value="NZ_ADVE02000003.1"/>
</dbReference>
<dbReference type="SUPFAM" id="SSF56801">
    <property type="entry name" value="Acetyl-CoA synthetase-like"/>
    <property type="match status" value="2"/>
</dbReference>
<dbReference type="SUPFAM" id="SSF52777">
    <property type="entry name" value="CoA-dependent acyltransferases"/>
    <property type="match status" value="2"/>
</dbReference>
<dbReference type="CDD" id="cd19531">
    <property type="entry name" value="LCL_NRPS-like"/>
    <property type="match status" value="1"/>
</dbReference>
<dbReference type="EMBL" id="CP023740">
    <property type="protein sequence ID" value="ATQ70919.1"/>
    <property type="molecule type" value="Genomic_DNA"/>
</dbReference>
<geneLocation type="plasmid" evidence="9">
    <name>pob3b3</name>
</geneLocation>
<dbReference type="Gene3D" id="3.30.559.10">
    <property type="entry name" value="Chloramphenicol acetyltransferase-like domain"/>
    <property type="match status" value="1"/>
</dbReference>
<dbReference type="Gene3D" id="3.30.300.30">
    <property type="match status" value="2"/>
</dbReference>
<evidence type="ECO:0000313" key="8">
    <source>
        <dbReference type="EMBL" id="ATQ70919.1"/>
    </source>
</evidence>
<dbReference type="FunFam" id="3.30.300.30:FF:000010">
    <property type="entry name" value="Enterobactin synthetase component F"/>
    <property type="match status" value="1"/>
</dbReference>
<reference evidence="9" key="1">
    <citation type="submission" date="2017-10" db="EMBL/GenBank/DDBJ databases">
        <title>Completed PacBio SMRT sequence of Methylosinus trichosporium OB3b reveals presence of a third large plasmid.</title>
        <authorList>
            <person name="Charles T.C."/>
            <person name="Lynch M.D.J."/>
            <person name="Heil J.R."/>
            <person name="Cheng J."/>
        </authorList>
    </citation>
    <scope>NUCLEOTIDE SEQUENCE [LARGE SCALE GENOMIC DNA]</scope>
    <source>
        <strain evidence="9">OB3b</strain>
        <plasmid evidence="9">pob3b3</plasmid>
    </source>
</reference>
<dbReference type="Pfam" id="PF00668">
    <property type="entry name" value="Condensation"/>
    <property type="match status" value="1"/>
</dbReference>
<dbReference type="GO" id="GO:0047527">
    <property type="term" value="F:2,3-dihydroxybenzoate-serine ligase activity"/>
    <property type="evidence" value="ECO:0007669"/>
    <property type="project" value="TreeGrafter"/>
</dbReference>
<name>A0A2D2D7U4_METT3</name>
<evidence type="ECO:0000259" key="7">
    <source>
        <dbReference type="PROSITE" id="PS50075"/>
    </source>
</evidence>
<dbReference type="Gene3D" id="1.10.1200.10">
    <property type="entry name" value="ACP-like"/>
    <property type="match status" value="2"/>
</dbReference>
<keyword evidence="6" id="KW-0443">Lipid metabolism</keyword>
<dbReference type="STRING" id="595536.GCA_000178815_00026"/>
<dbReference type="InterPro" id="IPR036736">
    <property type="entry name" value="ACP-like_sf"/>
</dbReference>
<evidence type="ECO:0000256" key="3">
    <source>
        <dbReference type="ARBA" id="ARBA00022450"/>
    </source>
</evidence>
<dbReference type="Pfam" id="PF00501">
    <property type="entry name" value="AMP-binding"/>
    <property type="match status" value="2"/>
</dbReference>
<dbReference type="GO" id="GO:0043041">
    <property type="term" value="P:amino acid activation for nonribosomal peptide biosynthetic process"/>
    <property type="evidence" value="ECO:0007669"/>
    <property type="project" value="TreeGrafter"/>
</dbReference>
<dbReference type="Gene3D" id="3.40.50.12780">
    <property type="entry name" value="N-terminal domain of ligase-like"/>
    <property type="match status" value="1"/>
</dbReference>
<evidence type="ECO:0000256" key="4">
    <source>
        <dbReference type="ARBA" id="ARBA00022553"/>
    </source>
</evidence>
<comment type="cofactor">
    <cofactor evidence="1">
        <name>pantetheine 4'-phosphate</name>
        <dbReference type="ChEBI" id="CHEBI:47942"/>
    </cofactor>
</comment>
<evidence type="ECO:0000256" key="5">
    <source>
        <dbReference type="ARBA" id="ARBA00022832"/>
    </source>
</evidence>
<dbReference type="GO" id="GO:0009239">
    <property type="term" value="P:enterobactin biosynthetic process"/>
    <property type="evidence" value="ECO:0007669"/>
    <property type="project" value="TreeGrafter"/>
</dbReference>
<dbReference type="PANTHER" id="PTHR45527:SF1">
    <property type="entry name" value="FATTY ACID SYNTHASE"/>
    <property type="match status" value="1"/>
</dbReference>
<dbReference type="GO" id="GO:0005829">
    <property type="term" value="C:cytosol"/>
    <property type="evidence" value="ECO:0007669"/>
    <property type="project" value="TreeGrafter"/>
</dbReference>
<keyword evidence="3" id="KW-0596">Phosphopantetheine</keyword>
<dbReference type="FunFam" id="3.40.50.12780:FF:000013">
    <property type="entry name" value="Long-chain-fatty-acid--AMP ligase FadD32"/>
    <property type="match status" value="1"/>
</dbReference>
<dbReference type="InterPro" id="IPR040097">
    <property type="entry name" value="FAAL/FAAC"/>
</dbReference>
<dbReference type="CDD" id="cd17649">
    <property type="entry name" value="A_NRPS_PvdJ-like"/>
    <property type="match status" value="1"/>
</dbReference>
<dbReference type="InterPro" id="IPR020806">
    <property type="entry name" value="PKS_PP-bd"/>
</dbReference>
<dbReference type="SMART" id="SM00823">
    <property type="entry name" value="PKS_PP"/>
    <property type="match status" value="2"/>
</dbReference>
<dbReference type="GO" id="GO:0009366">
    <property type="term" value="C:enterobactin synthetase complex"/>
    <property type="evidence" value="ECO:0007669"/>
    <property type="project" value="TreeGrafter"/>
</dbReference>